<dbReference type="PANTHER" id="PTHR34351">
    <property type="entry name" value="SLR1927 PROTEIN-RELATED"/>
    <property type="match status" value="1"/>
</dbReference>
<organism evidence="2 3">
    <name type="scientific">Microbacterium fluvii</name>
    <dbReference type="NCBI Taxonomy" id="415215"/>
    <lineage>
        <taxon>Bacteria</taxon>
        <taxon>Bacillati</taxon>
        <taxon>Actinomycetota</taxon>
        <taxon>Actinomycetes</taxon>
        <taxon>Micrococcales</taxon>
        <taxon>Microbacteriaceae</taxon>
        <taxon>Microbacterium</taxon>
    </lineage>
</organism>
<dbReference type="Pfam" id="PF01882">
    <property type="entry name" value="DUF58"/>
    <property type="match status" value="1"/>
</dbReference>
<name>A0ABW2HF01_9MICO</name>
<keyword evidence="3" id="KW-1185">Reference proteome</keyword>
<dbReference type="EMBL" id="JBHTBE010000001">
    <property type="protein sequence ID" value="MFC7268045.1"/>
    <property type="molecule type" value="Genomic_DNA"/>
</dbReference>
<feature type="domain" description="DUF58" evidence="1">
    <location>
        <begin position="199"/>
        <end position="281"/>
    </location>
</feature>
<dbReference type="Proteomes" id="UP001596507">
    <property type="component" value="Unassembled WGS sequence"/>
</dbReference>
<evidence type="ECO:0000313" key="3">
    <source>
        <dbReference type="Proteomes" id="UP001596507"/>
    </source>
</evidence>
<sequence>MTARGTGALALAVGCFVAANELGIPALMYFGLLLPAAVAAALISLHLARHSEQVERTLRPETATVGERVRVSLGVSMRSSLPTAPGSWSDRLSSGFAGDAHGAFPALRSGLRAGEQEVTLEYSAVGIRRGVHVLGPLSVRTTDPFGLARRDSTLGATTAVSVAPAVIDLPTLSEFSGESGGALHSVNSRLGQGADNLIARHYVPGDSMRRIHWRASAHRDALMVRQEEQESTPDATVVLDRSLVRWQASALLEPGADPSFEHAVSLCVSVALRLVSDGYSVEVLDTDGAPLAERIDAGDLGEVEELIRRCATLTAHRDDRLAALAPRYAGDTTGPLVLIVGRLTPADVPALGGLAHHTALPVLLAIAPVDDALARAASIGWHTAATADADDAVDAWVGAVARGVSRVG</sequence>
<proteinExistence type="predicted"/>
<evidence type="ECO:0000259" key="1">
    <source>
        <dbReference type="Pfam" id="PF01882"/>
    </source>
</evidence>
<evidence type="ECO:0000313" key="2">
    <source>
        <dbReference type="EMBL" id="MFC7268045.1"/>
    </source>
</evidence>
<protein>
    <submittedName>
        <fullName evidence="2">DUF58 domain-containing protein</fullName>
    </submittedName>
</protein>
<dbReference type="PANTHER" id="PTHR34351:SF1">
    <property type="entry name" value="SLR1927 PROTEIN"/>
    <property type="match status" value="1"/>
</dbReference>
<comment type="caution">
    <text evidence="2">The sequence shown here is derived from an EMBL/GenBank/DDBJ whole genome shotgun (WGS) entry which is preliminary data.</text>
</comment>
<reference evidence="3" key="1">
    <citation type="journal article" date="2019" name="Int. J. Syst. Evol. Microbiol.">
        <title>The Global Catalogue of Microorganisms (GCM) 10K type strain sequencing project: providing services to taxonomists for standard genome sequencing and annotation.</title>
        <authorList>
            <consortium name="The Broad Institute Genomics Platform"/>
            <consortium name="The Broad Institute Genome Sequencing Center for Infectious Disease"/>
            <person name="Wu L."/>
            <person name="Ma J."/>
        </authorList>
    </citation>
    <scope>NUCLEOTIDE SEQUENCE [LARGE SCALE GENOMIC DNA]</scope>
    <source>
        <strain evidence="3">CGMCC 1.15772</strain>
    </source>
</reference>
<dbReference type="PROSITE" id="PS51257">
    <property type="entry name" value="PROKAR_LIPOPROTEIN"/>
    <property type="match status" value="1"/>
</dbReference>
<accession>A0ABW2HF01</accession>
<dbReference type="RefSeq" id="WP_262872965.1">
    <property type="nucleotide sequence ID" value="NZ_BAABKW010000005.1"/>
</dbReference>
<gene>
    <name evidence="2" type="ORF">ACFQRL_03600</name>
</gene>
<dbReference type="InterPro" id="IPR002881">
    <property type="entry name" value="DUF58"/>
</dbReference>